<dbReference type="InterPro" id="IPR050232">
    <property type="entry name" value="FBL13/AtMIF1-like"/>
</dbReference>
<evidence type="ECO:0000313" key="2">
    <source>
        <dbReference type="Proteomes" id="UP000008694"/>
    </source>
</evidence>
<dbReference type="PANTHER" id="PTHR31900">
    <property type="entry name" value="F-BOX/RNI SUPERFAMILY PROTEIN-RELATED"/>
    <property type="match status" value="1"/>
</dbReference>
<proteinExistence type="predicted"/>
<accession>D7KPX6</accession>
<reference evidence="2" key="1">
    <citation type="journal article" date="2011" name="Nat. Genet.">
        <title>The Arabidopsis lyrata genome sequence and the basis of rapid genome size change.</title>
        <authorList>
            <person name="Hu T.T."/>
            <person name="Pattyn P."/>
            <person name="Bakker E.G."/>
            <person name="Cao J."/>
            <person name="Cheng J.-F."/>
            <person name="Clark R.M."/>
            <person name="Fahlgren N."/>
            <person name="Fawcett J.A."/>
            <person name="Grimwood J."/>
            <person name="Gundlach H."/>
            <person name="Haberer G."/>
            <person name="Hollister J.D."/>
            <person name="Ossowski S."/>
            <person name="Ottilar R.P."/>
            <person name="Salamov A.A."/>
            <person name="Schneeberger K."/>
            <person name="Spannagl M."/>
            <person name="Wang X."/>
            <person name="Yang L."/>
            <person name="Nasrallah M.E."/>
            <person name="Bergelson J."/>
            <person name="Carrington J.C."/>
            <person name="Gaut B.S."/>
            <person name="Schmutz J."/>
            <person name="Mayer K.F.X."/>
            <person name="Van de Peer Y."/>
            <person name="Grigoriev I.V."/>
            <person name="Nordborg M."/>
            <person name="Weigel D."/>
            <person name="Guo Y.-L."/>
        </authorList>
    </citation>
    <scope>NUCLEOTIDE SEQUENCE [LARGE SCALE GENOMIC DNA]</scope>
    <source>
        <strain evidence="2">cv. MN47</strain>
    </source>
</reference>
<evidence type="ECO:0000313" key="1">
    <source>
        <dbReference type="EMBL" id="EFH68164.1"/>
    </source>
</evidence>
<evidence type="ECO:0008006" key="3">
    <source>
        <dbReference type="Google" id="ProtNLM"/>
    </source>
</evidence>
<dbReference type="InterPro" id="IPR013101">
    <property type="entry name" value="LRR_PRU1-like"/>
</dbReference>
<dbReference type="Gramene" id="fgenesh2_kg.1__4690__AT1G54600.1">
    <property type="protein sequence ID" value="fgenesh2_kg.1__4690__AT1G54600.1"/>
    <property type="gene ID" value="fgenesh2_kg.1__4690__AT1G54600.1"/>
</dbReference>
<sequence>MPLIFYICKTLVYLKLARVSFDDVEFVSLPLLKTMHLKDNMYPSEATFERLVSSCPLLEELKIVGCLNHNAKVFRLCFLSIYDYLSESFRIINMDSNAKLDISLAFPSMRKNMRSFLLGISKVRDMTICSKTVKLIHEYVTSEPCPNLKSLILKWEDSSKYLEVMNSF</sequence>
<dbReference type="HOGENOM" id="CLU_1588694_0_0_1"/>
<dbReference type="Proteomes" id="UP000008694">
    <property type="component" value="Unassembled WGS sequence"/>
</dbReference>
<dbReference type="AlphaFoldDB" id="D7KPX6"/>
<protein>
    <recommendedName>
        <fullName evidence="3">FBD domain-containing protein</fullName>
    </recommendedName>
</protein>
<organism evidence="2">
    <name type="scientific">Arabidopsis lyrata subsp. lyrata</name>
    <name type="common">Lyre-leaved rock-cress</name>
    <dbReference type="NCBI Taxonomy" id="81972"/>
    <lineage>
        <taxon>Eukaryota</taxon>
        <taxon>Viridiplantae</taxon>
        <taxon>Streptophyta</taxon>
        <taxon>Embryophyta</taxon>
        <taxon>Tracheophyta</taxon>
        <taxon>Spermatophyta</taxon>
        <taxon>Magnoliopsida</taxon>
        <taxon>eudicotyledons</taxon>
        <taxon>Gunneridae</taxon>
        <taxon>Pentapetalae</taxon>
        <taxon>rosids</taxon>
        <taxon>malvids</taxon>
        <taxon>Brassicales</taxon>
        <taxon>Brassicaceae</taxon>
        <taxon>Camelineae</taxon>
        <taxon>Arabidopsis</taxon>
    </lineage>
</organism>
<gene>
    <name evidence="1" type="ORF">ARALYDRAFT_474736</name>
</gene>
<dbReference type="EMBL" id="GL348713">
    <property type="protein sequence ID" value="EFH68164.1"/>
    <property type="molecule type" value="Genomic_DNA"/>
</dbReference>
<name>D7KPX6_ARALL</name>
<dbReference type="SUPFAM" id="SSF52047">
    <property type="entry name" value="RNI-like"/>
    <property type="match status" value="1"/>
</dbReference>
<dbReference type="Gene3D" id="3.80.10.10">
    <property type="entry name" value="Ribonuclease Inhibitor"/>
    <property type="match status" value="1"/>
</dbReference>
<dbReference type="InterPro" id="IPR032675">
    <property type="entry name" value="LRR_dom_sf"/>
</dbReference>
<dbReference type="PANTHER" id="PTHR31900:SF25">
    <property type="entry name" value="FBD DOMAIN-CONTAINING PROTEIN"/>
    <property type="match status" value="1"/>
</dbReference>
<keyword evidence="2" id="KW-1185">Reference proteome</keyword>
<dbReference type="Pfam" id="PF07723">
    <property type="entry name" value="LRR_2"/>
    <property type="match status" value="1"/>
</dbReference>